<accession>A0A369TDH0</accession>
<dbReference type="SUPFAM" id="SSF117143">
    <property type="entry name" value="Flagellar hook protein flgE"/>
    <property type="match status" value="1"/>
</dbReference>
<dbReference type="Pfam" id="PF06429">
    <property type="entry name" value="Flg_bbr_C"/>
    <property type="match status" value="1"/>
</dbReference>
<evidence type="ECO:0000259" key="5">
    <source>
        <dbReference type="Pfam" id="PF00460"/>
    </source>
</evidence>
<dbReference type="InterPro" id="IPR053967">
    <property type="entry name" value="LlgE_F_G-like_D1"/>
</dbReference>
<dbReference type="NCBIfam" id="TIGR03506">
    <property type="entry name" value="FlgEFG_subfam"/>
    <property type="match status" value="1"/>
</dbReference>
<dbReference type="PROSITE" id="PS00588">
    <property type="entry name" value="FLAGELLA_BB_ROD"/>
    <property type="match status" value="1"/>
</dbReference>
<feature type="domain" description="Flagellar hook protein FlgE/F/G-like D1" evidence="7">
    <location>
        <begin position="83"/>
        <end position="148"/>
    </location>
</feature>
<evidence type="ECO:0000256" key="3">
    <source>
        <dbReference type="ARBA" id="ARBA00023143"/>
    </source>
</evidence>
<proteinExistence type="inferred from homology"/>
<comment type="caution">
    <text evidence="8">The sequence shown here is derived from an EMBL/GenBank/DDBJ whole genome shotgun (WGS) entry which is preliminary data.</text>
</comment>
<dbReference type="NCBIfam" id="TIGR02490">
    <property type="entry name" value="flgF"/>
    <property type="match status" value="1"/>
</dbReference>
<dbReference type="AlphaFoldDB" id="A0A369TDH0"/>
<evidence type="ECO:0000313" key="9">
    <source>
        <dbReference type="Proteomes" id="UP000253941"/>
    </source>
</evidence>
<dbReference type="PANTHER" id="PTHR30435">
    <property type="entry name" value="FLAGELLAR PROTEIN"/>
    <property type="match status" value="1"/>
</dbReference>
<protein>
    <recommendedName>
        <fullName evidence="4">Flagellar basal-body rod protein FlgF</fullName>
    </recommendedName>
</protein>
<evidence type="ECO:0000259" key="6">
    <source>
        <dbReference type="Pfam" id="PF06429"/>
    </source>
</evidence>
<dbReference type="InterPro" id="IPR037925">
    <property type="entry name" value="FlgE/F/G-like"/>
</dbReference>
<organism evidence="8 9">
    <name type="scientific">Ferruginivarius sediminum</name>
    <dbReference type="NCBI Taxonomy" id="2661937"/>
    <lineage>
        <taxon>Bacteria</taxon>
        <taxon>Pseudomonadati</taxon>
        <taxon>Pseudomonadota</taxon>
        <taxon>Alphaproteobacteria</taxon>
        <taxon>Rhodospirillales</taxon>
        <taxon>Rhodospirillaceae</taxon>
        <taxon>Ferruginivarius</taxon>
    </lineage>
</organism>
<reference evidence="8 9" key="1">
    <citation type="submission" date="2018-07" db="EMBL/GenBank/DDBJ databases">
        <title>Venubactetium sediminum gen. nov., sp. nov., isolated from a marine solar saltern.</title>
        <authorList>
            <person name="Wang S."/>
        </authorList>
    </citation>
    <scope>NUCLEOTIDE SEQUENCE [LARGE SCALE GENOMIC DNA]</scope>
    <source>
        <strain evidence="8 9">WD2A32</strain>
    </source>
</reference>
<comment type="subunit">
    <text evidence="4">The basal body constitutes a major portion of the flagellar organelle and consists of five rings (E,L,P,S, and M) mounted on a central rod. The rod consists of about 26 subunits of FlgG in the distal portion, and FlgB, FlgC and FlgF are thought to build up the proximal portion of the rod with about 6 subunits each.</text>
</comment>
<dbReference type="EMBL" id="QPMH01000005">
    <property type="protein sequence ID" value="RDD62574.1"/>
    <property type="molecule type" value="Genomic_DNA"/>
</dbReference>
<keyword evidence="9" id="KW-1185">Reference proteome</keyword>
<keyword evidence="8" id="KW-0282">Flagellum</keyword>
<dbReference type="InterPro" id="IPR001444">
    <property type="entry name" value="Flag_bb_rod_N"/>
</dbReference>
<dbReference type="InterPro" id="IPR010930">
    <property type="entry name" value="Flg_bb/hook_C_dom"/>
</dbReference>
<dbReference type="PANTHER" id="PTHR30435:SF19">
    <property type="entry name" value="FLAGELLAR BASAL-BODY ROD PROTEIN FLGG"/>
    <property type="match status" value="1"/>
</dbReference>
<keyword evidence="3 4" id="KW-0975">Bacterial flagellum</keyword>
<evidence type="ECO:0000259" key="7">
    <source>
        <dbReference type="Pfam" id="PF22692"/>
    </source>
</evidence>
<comment type="subcellular location">
    <subcellularLocation>
        <location evidence="1 4">Bacterial flagellum basal body</location>
    </subcellularLocation>
</comment>
<dbReference type="GO" id="GO:0030694">
    <property type="term" value="C:bacterial-type flagellum basal body, rod"/>
    <property type="evidence" value="ECO:0007669"/>
    <property type="project" value="UniProtKB-UniRule"/>
</dbReference>
<sequence length="242" mass="26226">METTSYIALSRQGALRREMDLVANNLANVNTPAFRGESMMFVEHLAETQRGENGKLSFVEDIAVVQDLSEGPMEQTGNALDAAIDGEGYFVVETDDGPRYTRNGSFKLSQDNELVTDAGYRVLDQNGNPIAIPDNAVSIEISEDGAISTENGQVATFDLVTFGNEQALRKQADGLFDAGDMPVLPADGAGVKQGMLEGSNVKGVVEMTRMMELVRSYQGAQKMVDGDHERQLRAIRTLVESA</sequence>
<dbReference type="InterPro" id="IPR019776">
    <property type="entry name" value="Flagellar_basal_body_rod_CS"/>
</dbReference>
<gene>
    <name evidence="8" type="primary">flgF</name>
    <name evidence="8" type="ORF">DRB17_08000</name>
</gene>
<keyword evidence="8" id="KW-0966">Cell projection</keyword>
<dbReference type="InterPro" id="IPR020013">
    <property type="entry name" value="Flagellar_FlgE/F/G"/>
</dbReference>
<evidence type="ECO:0000313" key="8">
    <source>
        <dbReference type="EMBL" id="RDD62574.1"/>
    </source>
</evidence>
<dbReference type="Pfam" id="PF00460">
    <property type="entry name" value="Flg_bb_rod"/>
    <property type="match status" value="1"/>
</dbReference>
<evidence type="ECO:0000256" key="1">
    <source>
        <dbReference type="ARBA" id="ARBA00004117"/>
    </source>
</evidence>
<dbReference type="Pfam" id="PF22692">
    <property type="entry name" value="LlgE_F_G_D1"/>
    <property type="match status" value="1"/>
</dbReference>
<evidence type="ECO:0000256" key="4">
    <source>
        <dbReference type="RuleBase" id="RU362116"/>
    </source>
</evidence>
<feature type="domain" description="Flagellar basal body rod protein N-terminal" evidence="5">
    <location>
        <begin position="6"/>
        <end position="34"/>
    </location>
</feature>
<keyword evidence="8" id="KW-0969">Cilium</keyword>
<feature type="domain" description="Flagellar basal-body/hook protein C-terminal" evidence="6">
    <location>
        <begin position="192"/>
        <end position="233"/>
    </location>
</feature>
<evidence type="ECO:0000256" key="2">
    <source>
        <dbReference type="ARBA" id="ARBA00009677"/>
    </source>
</evidence>
<name>A0A369TDH0_9PROT</name>
<dbReference type="RefSeq" id="WP_114581670.1">
    <property type="nucleotide sequence ID" value="NZ_QPMH01000005.1"/>
</dbReference>
<dbReference type="Proteomes" id="UP000253941">
    <property type="component" value="Unassembled WGS sequence"/>
</dbReference>
<dbReference type="InterPro" id="IPR012836">
    <property type="entry name" value="FlgF"/>
</dbReference>
<dbReference type="GO" id="GO:0071978">
    <property type="term" value="P:bacterial-type flagellum-dependent swarming motility"/>
    <property type="evidence" value="ECO:0007669"/>
    <property type="project" value="TreeGrafter"/>
</dbReference>
<comment type="similarity">
    <text evidence="2 4">Belongs to the flagella basal body rod proteins family.</text>
</comment>